<evidence type="ECO:0000313" key="3">
    <source>
        <dbReference type="Proteomes" id="UP000559256"/>
    </source>
</evidence>
<name>A0A8H5CN91_9AGAR</name>
<proteinExistence type="predicted"/>
<dbReference type="OrthoDB" id="5122891at2759"/>
<feature type="domain" description="Heterokaryon incompatibility" evidence="1">
    <location>
        <begin position="7"/>
        <end position="54"/>
    </location>
</feature>
<sequence>MGAFQLAWSQGYEYIWIDSCCINKDSSAGLSEALNSMFQYYENSEVCYVYLPDVPNADSGDPYLSGSKCLGFGRIVRSFPNGESVTLAVLKTSDKSLWNIHLKVSQTPRLTLPKRLLKRPNSGFLKHGPDIYVSVDDKTPHRGLIFISQSTSRDLNILNVSNILVVLLGIQDAKAWSIVGGDSTSEPRLSAERIYEELIDDDKKLFWDDGRITNTSEKLYFAGEDSEEYCLAVLRMSQNTTLQPGTHCVKIEFQSTRIPRYPYS</sequence>
<gene>
    <name evidence="2" type="ORF">D9758_011602</name>
</gene>
<reference evidence="2 3" key="1">
    <citation type="journal article" date="2020" name="ISME J.">
        <title>Uncovering the hidden diversity of litter-decomposition mechanisms in mushroom-forming fungi.</title>
        <authorList>
            <person name="Floudas D."/>
            <person name="Bentzer J."/>
            <person name="Ahren D."/>
            <person name="Johansson T."/>
            <person name="Persson P."/>
            <person name="Tunlid A."/>
        </authorList>
    </citation>
    <scope>NUCLEOTIDE SEQUENCE [LARGE SCALE GENOMIC DNA]</scope>
    <source>
        <strain evidence="2 3">CBS 291.85</strain>
    </source>
</reference>
<dbReference type="InterPro" id="IPR010730">
    <property type="entry name" value="HET"/>
</dbReference>
<evidence type="ECO:0000259" key="1">
    <source>
        <dbReference type="Pfam" id="PF06985"/>
    </source>
</evidence>
<dbReference type="Pfam" id="PF06985">
    <property type="entry name" value="HET"/>
    <property type="match status" value="1"/>
</dbReference>
<dbReference type="Proteomes" id="UP000559256">
    <property type="component" value="Unassembled WGS sequence"/>
</dbReference>
<evidence type="ECO:0000313" key="2">
    <source>
        <dbReference type="EMBL" id="KAF5344927.1"/>
    </source>
</evidence>
<keyword evidence="3" id="KW-1185">Reference proteome</keyword>
<protein>
    <recommendedName>
        <fullName evidence="1">Heterokaryon incompatibility domain-containing protein</fullName>
    </recommendedName>
</protein>
<organism evidence="2 3">
    <name type="scientific">Tetrapyrgos nigripes</name>
    <dbReference type="NCBI Taxonomy" id="182062"/>
    <lineage>
        <taxon>Eukaryota</taxon>
        <taxon>Fungi</taxon>
        <taxon>Dikarya</taxon>
        <taxon>Basidiomycota</taxon>
        <taxon>Agaricomycotina</taxon>
        <taxon>Agaricomycetes</taxon>
        <taxon>Agaricomycetidae</taxon>
        <taxon>Agaricales</taxon>
        <taxon>Marasmiineae</taxon>
        <taxon>Marasmiaceae</taxon>
        <taxon>Tetrapyrgos</taxon>
    </lineage>
</organism>
<dbReference type="AlphaFoldDB" id="A0A8H5CN91"/>
<accession>A0A8H5CN91</accession>
<dbReference type="PANTHER" id="PTHR10622">
    <property type="entry name" value="HET DOMAIN-CONTAINING PROTEIN"/>
    <property type="match status" value="1"/>
</dbReference>
<dbReference type="PANTHER" id="PTHR10622:SF10">
    <property type="entry name" value="HET DOMAIN-CONTAINING PROTEIN"/>
    <property type="match status" value="1"/>
</dbReference>
<comment type="caution">
    <text evidence="2">The sequence shown here is derived from an EMBL/GenBank/DDBJ whole genome shotgun (WGS) entry which is preliminary data.</text>
</comment>
<dbReference type="EMBL" id="JAACJM010000117">
    <property type="protein sequence ID" value="KAF5344927.1"/>
    <property type="molecule type" value="Genomic_DNA"/>
</dbReference>